<dbReference type="InterPro" id="IPR003018">
    <property type="entry name" value="GAF"/>
</dbReference>
<dbReference type="InterPro" id="IPR000014">
    <property type="entry name" value="PAS"/>
</dbReference>
<dbReference type="Gene3D" id="3.30.450.20">
    <property type="entry name" value="PAS domain"/>
    <property type="match status" value="1"/>
</dbReference>
<reference evidence="3 4" key="1">
    <citation type="submission" date="2016-10" db="EMBL/GenBank/DDBJ databases">
        <authorList>
            <person name="de Groot N.N."/>
        </authorList>
    </citation>
    <scope>NUCLEOTIDE SEQUENCE [LARGE SCALE GENOMIC DNA]</scope>
    <source>
        <strain evidence="3 4">DSM 25584</strain>
    </source>
</reference>
<feature type="region of interest" description="Disordered" evidence="1">
    <location>
        <begin position="219"/>
        <end position="287"/>
    </location>
</feature>
<dbReference type="InterPro" id="IPR029016">
    <property type="entry name" value="GAF-like_dom_sf"/>
</dbReference>
<dbReference type="SMART" id="SM00091">
    <property type="entry name" value="PAS"/>
    <property type="match status" value="1"/>
</dbReference>
<evidence type="ECO:0000259" key="2">
    <source>
        <dbReference type="PROSITE" id="PS50112"/>
    </source>
</evidence>
<dbReference type="AlphaFoldDB" id="A0A1G7SIZ1"/>
<dbReference type="InterPro" id="IPR035965">
    <property type="entry name" value="PAS-like_dom_sf"/>
</dbReference>
<evidence type="ECO:0000256" key="1">
    <source>
        <dbReference type="SAM" id="MobiDB-lite"/>
    </source>
</evidence>
<dbReference type="CDD" id="cd00130">
    <property type="entry name" value="PAS"/>
    <property type="match status" value="1"/>
</dbReference>
<dbReference type="Gene3D" id="3.30.450.40">
    <property type="match status" value="1"/>
</dbReference>
<dbReference type="Proteomes" id="UP000199415">
    <property type="component" value="Unassembled WGS sequence"/>
</dbReference>
<dbReference type="SUPFAM" id="SSF55781">
    <property type="entry name" value="GAF domain-like"/>
    <property type="match status" value="1"/>
</dbReference>
<dbReference type="PROSITE" id="PS50112">
    <property type="entry name" value="PAS"/>
    <property type="match status" value="1"/>
</dbReference>
<feature type="compositionally biased region" description="Basic residues" evidence="1">
    <location>
        <begin position="229"/>
        <end position="249"/>
    </location>
</feature>
<dbReference type="Pfam" id="PF00989">
    <property type="entry name" value="PAS"/>
    <property type="match status" value="1"/>
</dbReference>
<dbReference type="PANTHER" id="PTHR43102">
    <property type="entry name" value="SLR1143 PROTEIN"/>
    <property type="match status" value="1"/>
</dbReference>
<dbReference type="PANTHER" id="PTHR43102:SF2">
    <property type="entry name" value="GAF DOMAIN-CONTAINING PROTEIN"/>
    <property type="match status" value="1"/>
</dbReference>
<dbReference type="OrthoDB" id="315417at2"/>
<sequence length="287" mass="31503">MTDDETRRLPELFDANILDTAAEPAFDHVTRVAARLFRTPIALVSLVDAERQWFKAHVGLDCSEYPREHAFCAHAIQHDAVFVVPDACADPRFAENPLVTGEPHIRFDAGAQLRTSLGAKLGTLCIIDSEPRHHFGPEPLTLGADHTGGDMIPGAAAHQLHAFVETTQDAVITADSSGRVTSWNRGAALILGYPAAEAVGPSLSDLMPERYRAAHEAGMDRVTQSGHSQGRHRRLHRGRHRHRHARRGHPQGAGGLRPAGRSATARRRGRAWACRSPSSWRKPRAER</sequence>
<proteinExistence type="predicted"/>
<dbReference type="STRING" id="1082479.SAMN05216241_1079"/>
<dbReference type="SUPFAM" id="SSF55785">
    <property type="entry name" value="PYP-like sensor domain (PAS domain)"/>
    <property type="match status" value="1"/>
</dbReference>
<dbReference type="GO" id="GO:0006355">
    <property type="term" value="P:regulation of DNA-templated transcription"/>
    <property type="evidence" value="ECO:0007669"/>
    <property type="project" value="InterPro"/>
</dbReference>
<name>A0A1G7SIZ1_9PROT</name>
<dbReference type="Pfam" id="PF01590">
    <property type="entry name" value="GAF"/>
    <property type="match status" value="1"/>
</dbReference>
<feature type="domain" description="PAS" evidence="2">
    <location>
        <begin position="156"/>
        <end position="226"/>
    </location>
</feature>
<protein>
    <submittedName>
        <fullName evidence="3">PAS domain S-box-containing protein</fullName>
    </submittedName>
</protein>
<evidence type="ECO:0000313" key="3">
    <source>
        <dbReference type="EMBL" id="SDG22399.1"/>
    </source>
</evidence>
<accession>A0A1G7SIZ1</accession>
<gene>
    <name evidence="3" type="ORF">SAMN05216241_1079</name>
</gene>
<dbReference type="EMBL" id="FNCE01000007">
    <property type="protein sequence ID" value="SDG22399.1"/>
    <property type="molecule type" value="Genomic_DNA"/>
</dbReference>
<dbReference type="NCBIfam" id="TIGR00229">
    <property type="entry name" value="sensory_box"/>
    <property type="match status" value="1"/>
</dbReference>
<dbReference type="InterPro" id="IPR013767">
    <property type="entry name" value="PAS_fold"/>
</dbReference>
<evidence type="ECO:0000313" key="4">
    <source>
        <dbReference type="Proteomes" id="UP000199415"/>
    </source>
</evidence>
<keyword evidence="4" id="KW-1185">Reference proteome</keyword>
<dbReference type="RefSeq" id="WP_143006243.1">
    <property type="nucleotide sequence ID" value="NZ_FNCE01000007.1"/>
</dbReference>
<organism evidence="3 4">
    <name type="scientific">Limimonas halophila</name>
    <dbReference type="NCBI Taxonomy" id="1082479"/>
    <lineage>
        <taxon>Bacteria</taxon>
        <taxon>Pseudomonadati</taxon>
        <taxon>Pseudomonadota</taxon>
        <taxon>Alphaproteobacteria</taxon>
        <taxon>Rhodospirillales</taxon>
        <taxon>Rhodovibrionaceae</taxon>
        <taxon>Limimonas</taxon>
    </lineage>
</organism>